<organism evidence="2 3">
    <name type="scientific">Dendrothele bispora (strain CBS 962.96)</name>
    <dbReference type="NCBI Taxonomy" id="1314807"/>
    <lineage>
        <taxon>Eukaryota</taxon>
        <taxon>Fungi</taxon>
        <taxon>Dikarya</taxon>
        <taxon>Basidiomycota</taxon>
        <taxon>Agaricomycotina</taxon>
        <taxon>Agaricomycetes</taxon>
        <taxon>Agaricomycetidae</taxon>
        <taxon>Agaricales</taxon>
        <taxon>Agaricales incertae sedis</taxon>
        <taxon>Dendrothele</taxon>
    </lineage>
</organism>
<dbReference type="AlphaFoldDB" id="A0A4S8LQK8"/>
<dbReference type="EMBL" id="ML179299">
    <property type="protein sequence ID" value="THU91719.1"/>
    <property type="molecule type" value="Genomic_DNA"/>
</dbReference>
<feature type="region of interest" description="Disordered" evidence="1">
    <location>
        <begin position="34"/>
        <end position="55"/>
    </location>
</feature>
<dbReference type="Proteomes" id="UP000297245">
    <property type="component" value="Unassembled WGS sequence"/>
</dbReference>
<evidence type="ECO:0000313" key="2">
    <source>
        <dbReference type="EMBL" id="THU91719.1"/>
    </source>
</evidence>
<evidence type="ECO:0000256" key="1">
    <source>
        <dbReference type="SAM" id="MobiDB-lite"/>
    </source>
</evidence>
<sequence>MACSSAARPIPLFKTGRALCVRRFFTALPSRRGAANSVGVGRRPRGGMAYQNGRPLSLVDTPEDLAFALGGSPMRNSDADVSRGIMEELTVGGEIEEVVSEVASTDRLVRMDKGTMTR</sequence>
<proteinExistence type="predicted"/>
<evidence type="ECO:0000313" key="3">
    <source>
        <dbReference type="Proteomes" id="UP000297245"/>
    </source>
</evidence>
<keyword evidence="3" id="KW-1185">Reference proteome</keyword>
<gene>
    <name evidence="2" type="ORF">K435DRAFT_863165</name>
</gene>
<reference evidence="2 3" key="1">
    <citation type="journal article" date="2019" name="Nat. Ecol. Evol.">
        <title>Megaphylogeny resolves global patterns of mushroom evolution.</title>
        <authorList>
            <person name="Varga T."/>
            <person name="Krizsan K."/>
            <person name="Foldi C."/>
            <person name="Dima B."/>
            <person name="Sanchez-Garcia M."/>
            <person name="Sanchez-Ramirez S."/>
            <person name="Szollosi G.J."/>
            <person name="Szarkandi J.G."/>
            <person name="Papp V."/>
            <person name="Albert L."/>
            <person name="Andreopoulos W."/>
            <person name="Angelini C."/>
            <person name="Antonin V."/>
            <person name="Barry K.W."/>
            <person name="Bougher N.L."/>
            <person name="Buchanan P."/>
            <person name="Buyck B."/>
            <person name="Bense V."/>
            <person name="Catcheside P."/>
            <person name="Chovatia M."/>
            <person name="Cooper J."/>
            <person name="Damon W."/>
            <person name="Desjardin D."/>
            <person name="Finy P."/>
            <person name="Geml J."/>
            <person name="Haridas S."/>
            <person name="Hughes K."/>
            <person name="Justo A."/>
            <person name="Karasinski D."/>
            <person name="Kautmanova I."/>
            <person name="Kiss B."/>
            <person name="Kocsube S."/>
            <person name="Kotiranta H."/>
            <person name="LaButti K.M."/>
            <person name="Lechner B.E."/>
            <person name="Liimatainen K."/>
            <person name="Lipzen A."/>
            <person name="Lukacs Z."/>
            <person name="Mihaltcheva S."/>
            <person name="Morgado L.N."/>
            <person name="Niskanen T."/>
            <person name="Noordeloos M.E."/>
            <person name="Ohm R.A."/>
            <person name="Ortiz-Santana B."/>
            <person name="Ovrebo C."/>
            <person name="Racz N."/>
            <person name="Riley R."/>
            <person name="Savchenko A."/>
            <person name="Shiryaev A."/>
            <person name="Soop K."/>
            <person name="Spirin V."/>
            <person name="Szebenyi C."/>
            <person name="Tomsovsky M."/>
            <person name="Tulloss R.E."/>
            <person name="Uehling J."/>
            <person name="Grigoriev I.V."/>
            <person name="Vagvolgyi C."/>
            <person name="Papp T."/>
            <person name="Martin F.M."/>
            <person name="Miettinen O."/>
            <person name="Hibbett D.S."/>
            <person name="Nagy L.G."/>
        </authorList>
    </citation>
    <scope>NUCLEOTIDE SEQUENCE [LARGE SCALE GENOMIC DNA]</scope>
    <source>
        <strain evidence="2 3">CBS 962.96</strain>
    </source>
</reference>
<accession>A0A4S8LQK8</accession>
<name>A0A4S8LQK8_DENBC</name>
<protein>
    <submittedName>
        <fullName evidence="2">Uncharacterized protein</fullName>
    </submittedName>
</protein>